<keyword evidence="3" id="KW-0813">Transport</keyword>
<evidence type="ECO:0000259" key="11">
    <source>
        <dbReference type="PROSITE" id="PS50983"/>
    </source>
</evidence>
<keyword evidence="13" id="KW-1185">Reference proteome</keyword>
<keyword evidence="7" id="KW-0804">Transcription</keyword>
<feature type="domain" description="Fe/B12 periplasmic-binding" evidence="11">
    <location>
        <begin position="395"/>
        <end position="661"/>
    </location>
</feature>
<proteinExistence type="inferred from homology"/>
<keyword evidence="5" id="KW-0805">Transcription regulation</keyword>
<dbReference type="Gene3D" id="3.40.50.1980">
    <property type="entry name" value="Nitrogenase molybdenum iron protein domain"/>
    <property type="match status" value="2"/>
</dbReference>
<evidence type="ECO:0000256" key="1">
    <source>
        <dbReference type="ARBA" id="ARBA00004196"/>
    </source>
</evidence>
<evidence type="ECO:0000256" key="3">
    <source>
        <dbReference type="ARBA" id="ARBA00022448"/>
    </source>
</evidence>
<dbReference type="InterPro" id="IPR009057">
    <property type="entry name" value="Homeodomain-like_sf"/>
</dbReference>
<dbReference type="Proteomes" id="UP001595755">
    <property type="component" value="Unassembled WGS sequence"/>
</dbReference>
<feature type="region of interest" description="Disordered" evidence="9">
    <location>
        <begin position="362"/>
        <end position="386"/>
    </location>
</feature>
<evidence type="ECO:0000256" key="5">
    <source>
        <dbReference type="ARBA" id="ARBA00023015"/>
    </source>
</evidence>
<evidence type="ECO:0000256" key="7">
    <source>
        <dbReference type="ARBA" id="ARBA00023163"/>
    </source>
</evidence>
<keyword evidence="4" id="KW-0732">Signal</keyword>
<dbReference type="Gene3D" id="1.10.10.60">
    <property type="entry name" value="Homeodomain-like"/>
    <property type="match status" value="2"/>
</dbReference>
<sequence length="662" mass="74381">MNLKSQILLWNHANVRIMDIRLKTLEAGERWQAYRLPSSAFLFTVRGSGRVEMEGRLHRIRGYHLFHGGKGLELEVWAEEELHLYLILYRATLALPCPPDVALLAEKDNPFYYRYEFAPRYPISLHDKLEALDKEWQETTGLGKVQAKAIFYQFVHELLWQLRQQEIEPAKPDIAELAIRYIHERFHEPLTLDSIAEALECSGGHLSRMFKNRTHTSPIHYLGQVRADRTKNMLLRTDATLQEIAEAVGFPDAHSLSRSFKKYFGLSPARYRMKGGKSSADRDLPSGMQGIAVLQKTARLYNDTENHYQIGVGRESFMQNRSKIAAMTLVMCLSFLMNACSGTANTNPQASAKPSESAIVAKPSVSPSASPTQEAKSATRTVSTPKGDVVIPAEPQRVAADQYMGHLLKLGIVPIGVRTFMLGEGWLEKAGIDKEVLAGIEDMGGFPMNLEKLVELEPDLILGSVEGNIEQYEKVGTTVFLPYWTGKSTADPLQKFRSISDIFGKREEAEAWIAEYEQRVAEARSKIAGIVKEGETVSVLQIGDKAVYVLAAVGGNYGSSTIYQMLQLPPTEIAKNMMEGFESISAESLPEYMGDHIFVYYGEPEATKRMLESELWKGLPAVKNDRVYLFGNEFHDEFVMEDPYSLDLQLDTIVNLLLAKKK</sequence>
<feature type="domain" description="HTH araC/xylS-type" evidence="10">
    <location>
        <begin position="176"/>
        <end position="274"/>
    </location>
</feature>
<dbReference type="PANTHER" id="PTHR30532:SF26">
    <property type="entry name" value="IRON(3+)-HYDROXAMATE-BINDING PROTEIN FHUD"/>
    <property type="match status" value="1"/>
</dbReference>
<organism evidence="12 13">
    <name type="scientific">Cohnella boryungensis</name>
    <dbReference type="NCBI Taxonomy" id="768479"/>
    <lineage>
        <taxon>Bacteria</taxon>
        <taxon>Bacillati</taxon>
        <taxon>Bacillota</taxon>
        <taxon>Bacilli</taxon>
        <taxon>Bacillales</taxon>
        <taxon>Paenibacillaceae</taxon>
        <taxon>Cohnella</taxon>
    </lineage>
</organism>
<gene>
    <name evidence="12" type="ORF">ACFO1S_12595</name>
</gene>
<protein>
    <submittedName>
        <fullName evidence="12">Helix-turn-helix domain-containing protein</fullName>
    </submittedName>
</protein>
<name>A0ABV8SCN2_9BACL</name>
<evidence type="ECO:0000313" key="12">
    <source>
        <dbReference type="EMBL" id="MFC4304269.1"/>
    </source>
</evidence>
<reference evidence="13" key="1">
    <citation type="journal article" date="2019" name="Int. J. Syst. Evol. Microbiol.">
        <title>The Global Catalogue of Microorganisms (GCM) 10K type strain sequencing project: providing services to taxonomists for standard genome sequencing and annotation.</title>
        <authorList>
            <consortium name="The Broad Institute Genomics Platform"/>
            <consortium name="The Broad Institute Genome Sequencing Center for Infectious Disease"/>
            <person name="Wu L."/>
            <person name="Ma J."/>
        </authorList>
    </citation>
    <scope>NUCLEOTIDE SEQUENCE [LARGE SCALE GENOMIC DNA]</scope>
    <source>
        <strain evidence="13">CGMCC 4.1641</strain>
    </source>
</reference>
<dbReference type="Pfam" id="PF12833">
    <property type="entry name" value="HTH_18"/>
    <property type="match status" value="1"/>
</dbReference>
<dbReference type="PROSITE" id="PS00041">
    <property type="entry name" value="HTH_ARAC_FAMILY_1"/>
    <property type="match status" value="1"/>
</dbReference>
<dbReference type="RefSeq" id="WP_204605292.1">
    <property type="nucleotide sequence ID" value="NZ_JBHSED010000021.1"/>
</dbReference>
<evidence type="ECO:0000259" key="10">
    <source>
        <dbReference type="PROSITE" id="PS01124"/>
    </source>
</evidence>
<accession>A0ABV8SCN2</accession>
<evidence type="ECO:0000256" key="9">
    <source>
        <dbReference type="SAM" id="MobiDB-lite"/>
    </source>
</evidence>
<dbReference type="SUPFAM" id="SSF46689">
    <property type="entry name" value="Homeodomain-like"/>
    <property type="match status" value="2"/>
</dbReference>
<dbReference type="PROSITE" id="PS01124">
    <property type="entry name" value="HTH_ARAC_FAMILY_2"/>
    <property type="match status" value="1"/>
</dbReference>
<dbReference type="EMBL" id="JBHSED010000021">
    <property type="protein sequence ID" value="MFC4304269.1"/>
    <property type="molecule type" value="Genomic_DNA"/>
</dbReference>
<feature type="compositionally biased region" description="Low complexity" evidence="9">
    <location>
        <begin position="362"/>
        <end position="371"/>
    </location>
</feature>
<dbReference type="PROSITE" id="PS50983">
    <property type="entry name" value="FE_B12_PBP"/>
    <property type="match status" value="1"/>
</dbReference>
<dbReference type="InterPro" id="IPR051313">
    <property type="entry name" value="Bact_iron-sidero_bind"/>
</dbReference>
<dbReference type="PANTHER" id="PTHR30532">
    <property type="entry name" value="IRON III DICITRATE-BINDING PERIPLASMIC PROTEIN"/>
    <property type="match status" value="1"/>
</dbReference>
<evidence type="ECO:0000256" key="4">
    <source>
        <dbReference type="ARBA" id="ARBA00022729"/>
    </source>
</evidence>
<dbReference type="InterPro" id="IPR018062">
    <property type="entry name" value="HTH_AraC-typ_CS"/>
</dbReference>
<feature type="compositionally biased region" description="Polar residues" evidence="9">
    <location>
        <begin position="372"/>
        <end position="384"/>
    </location>
</feature>
<dbReference type="Pfam" id="PF01497">
    <property type="entry name" value="Peripla_BP_2"/>
    <property type="match status" value="1"/>
</dbReference>
<dbReference type="InterPro" id="IPR002491">
    <property type="entry name" value="ABC_transptr_periplasmic_BD"/>
</dbReference>
<dbReference type="SMART" id="SM00342">
    <property type="entry name" value="HTH_ARAC"/>
    <property type="match status" value="1"/>
</dbReference>
<evidence type="ECO:0000256" key="2">
    <source>
        <dbReference type="ARBA" id="ARBA00008814"/>
    </source>
</evidence>
<evidence type="ECO:0000256" key="6">
    <source>
        <dbReference type="ARBA" id="ARBA00023125"/>
    </source>
</evidence>
<comment type="caution">
    <text evidence="12">The sequence shown here is derived from an EMBL/GenBank/DDBJ whole genome shotgun (WGS) entry which is preliminary data.</text>
</comment>
<evidence type="ECO:0000313" key="13">
    <source>
        <dbReference type="Proteomes" id="UP001595755"/>
    </source>
</evidence>
<comment type="similarity">
    <text evidence="2">Belongs to the bacterial solute-binding protein 8 family.</text>
</comment>
<dbReference type="SUPFAM" id="SSF53807">
    <property type="entry name" value="Helical backbone' metal receptor"/>
    <property type="match status" value="1"/>
</dbReference>
<evidence type="ECO:0000256" key="8">
    <source>
        <dbReference type="SAM" id="Coils"/>
    </source>
</evidence>
<keyword evidence="8" id="KW-0175">Coiled coil</keyword>
<comment type="subcellular location">
    <subcellularLocation>
        <location evidence="1">Cell envelope</location>
    </subcellularLocation>
</comment>
<dbReference type="InterPro" id="IPR018060">
    <property type="entry name" value="HTH_AraC"/>
</dbReference>
<keyword evidence="6" id="KW-0238">DNA-binding</keyword>
<feature type="coiled-coil region" evidence="8">
    <location>
        <begin position="506"/>
        <end position="533"/>
    </location>
</feature>